<evidence type="ECO:0008006" key="3">
    <source>
        <dbReference type="Google" id="ProtNLM"/>
    </source>
</evidence>
<dbReference type="Pfam" id="PF08819">
    <property type="entry name" value="DUF1802"/>
    <property type="match status" value="1"/>
</dbReference>
<accession>A0A2W4UBN1</accession>
<reference evidence="2" key="1">
    <citation type="submission" date="2018-04" db="EMBL/GenBank/DDBJ databases">
        <authorList>
            <person name="Cornet L."/>
        </authorList>
    </citation>
    <scope>NUCLEOTIDE SEQUENCE [LARGE SCALE GENOMIC DNA]</scope>
</reference>
<proteinExistence type="predicted"/>
<reference evidence="1 2" key="2">
    <citation type="submission" date="2018-06" db="EMBL/GenBank/DDBJ databases">
        <title>Metagenomic assembly of (sub)arctic Cyanobacteria and their associated microbiome from non-axenic cultures.</title>
        <authorList>
            <person name="Baurain D."/>
        </authorList>
    </citation>
    <scope>NUCLEOTIDE SEQUENCE [LARGE SCALE GENOMIC DNA]</scope>
    <source>
        <strain evidence="1">ULC129bin1</strain>
    </source>
</reference>
<name>A0A2W4UBN1_9CYAN</name>
<evidence type="ECO:0000313" key="2">
    <source>
        <dbReference type="Proteomes" id="UP000249354"/>
    </source>
</evidence>
<dbReference type="InterPro" id="IPR014923">
    <property type="entry name" value="DUF1802"/>
</dbReference>
<sequence length="188" mass="21428">MDTIIQAALKEWSVAVDALSRGETIVLLRKGGIKEHKGRFTAQAERAVLFPTFEHQKPELLKPHYQSLVPPVSSGWHPPTIELKAWAEISDIFLTTDEEKVLALADFHIWRSQLAQERLKWKPQQPLYVMALRVYLLAEPMIIPWTESYRGCRSWVDLDEALVVEKALPAIAETDYKAEVAKIEALLS</sequence>
<dbReference type="PIRSF" id="PIRSF018957">
    <property type="entry name" value="UCP018957"/>
    <property type="match status" value="1"/>
</dbReference>
<organism evidence="1 2">
    <name type="scientific">Leptolyngbya foveolarum</name>
    <dbReference type="NCBI Taxonomy" id="47253"/>
    <lineage>
        <taxon>Bacteria</taxon>
        <taxon>Bacillati</taxon>
        <taxon>Cyanobacteriota</taxon>
        <taxon>Cyanophyceae</taxon>
        <taxon>Leptolyngbyales</taxon>
        <taxon>Leptolyngbyaceae</taxon>
        <taxon>Leptolyngbya group</taxon>
        <taxon>Leptolyngbya</taxon>
    </lineage>
</organism>
<evidence type="ECO:0000313" key="1">
    <source>
        <dbReference type="EMBL" id="PZO18283.1"/>
    </source>
</evidence>
<dbReference type="AlphaFoldDB" id="A0A2W4UBN1"/>
<dbReference type="EMBL" id="QBMC01000056">
    <property type="protein sequence ID" value="PZO18283.1"/>
    <property type="molecule type" value="Genomic_DNA"/>
</dbReference>
<protein>
    <recommendedName>
        <fullName evidence="3">DUF1802 domain-containing protein</fullName>
    </recommendedName>
</protein>
<comment type="caution">
    <text evidence="1">The sequence shown here is derived from an EMBL/GenBank/DDBJ whole genome shotgun (WGS) entry which is preliminary data.</text>
</comment>
<dbReference type="Proteomes" id="UP000249354">
    <property type="component" value="Unassembled WGS sequence"/>
</dbReference>
<dbReference type="InterPro" id="IPR008307">
    <property type="entry name" value="UCP018957"/>
</dbReference>
<gene>
    <name evidence="1" type="ORF">DCF25_09980</name>
</gene>